<sequence>MVPVCRSEARRLCLSWAWGRWRWRWRGRRLHAEQGKQCRWEWDHQGSNVPQSATRTPATGDDPRWCERARAKKQRERGERNQARVGGEKKGRAGAGRRATDEG</sequence>
<keyword evidence="3" id="KW-1185">Reference proteome</keyword>
<evidence type="ECO:0000313" key="2">
    <source>
        <dbReference type="EnsemblPlants" id="ORUFI06G11280.1"/>
    </source>
</evidence>
<dbReference type="HOGENOM" id="CLU_2268207_0_0_1"/>
<proteinExistence type="predicted"/>
<reference evidence="2" key="2">
    <citation type="submission" date="2015-06" db="UniProtKB">
        <authorList>
            <consortium name="EnsemblPlants"/>
        </authorList>
    </citation>
    <scope>IDENTIFICATION</scope>
</reference>
<feature type="region of interest" description="Disordered" evidence="1">
    <location>
        <begin position="42"/>
        <end position="103"/>
    </location>
</feature>
<dbReference type="AlphaFoldDB" id="A0A0E0PWC8"/>
<dbReference type="EnsemblPlants" id="ORUFI06G11280.1">
    <property type="protein sequence ID" value="ORUFI06G11280.1"/>
    <property type="gene ID" value="ORUFI06G11280"/>
</dbReference>
<accession>A0A0E0PWC8</accession>
<evidence type="ECO:0000256" key="1">
    <source>
        <dbReference type="SAM" id="MobiDB-lite"/>
    </source>
</evidence>
<feature type="compositionally biased region" description="Basic and acidic residues" evidence="1">
    <location>
        <begin position="76"/>
        <end position="91"/>
    </location>
</feature>
<organism evidence="2 3">
    <name type="scientific">Oryza rufipogon</name>
    <name type="common">Brownbeard rice</name>
    <name type="synonym">Asian wild rice</name>
    <dbReference type="NCBI Taxonomy" id="4529"/>
    <lineage>
        <taxon>Eukaryota</taxon>
        <taxon>Viridiplantae</taxon>
        <taxon>Streptophyta</taxon>
        <taxon>Embryophyta</taxon>
        <taxon>Tracheophyta</taxon>
        <taxon>Spermatophyta</taxon>
        <taxon>Magnoliopsida</taxon>
        <taxon>Liliopsida</taxon>
        <taxon>Poales</taxon>
        <taxon>Poaceae</taxon>
        <taxon>BOP clade</taxon>
        <taxon>Oryzoideae</taxon>
        <taxon>Oryzeae</taxon>
        <taxon>Oryzinae</taxon>
        <taxon>Oryza</taxon>
    </lineage>
</organism>
<reference evidence="3" key="1">
    <citation type="submission" date="2013-06" db="EMBL/GenBank/DDBJ databases">
        <authorList>
            <person name="Zhao Q."/>
        </authorList>
    </citation>
    <scope>NUCLEOTIDE SEQUENCE</scope>
    <source>
        <strain evidence="3">cv. W1943</strain>
    </source>
</reference>
<dbReference type="Proteomes" id="UP000008022">
    <property type="component" value="Unassembled WGS sequence"/>
</dbReference>
<name>A0A0E0PWC8_ORYRU</name>
<feature type="compositionally biased region" description="Polar residues" evidence="1">
    <location>
        <begin position="45"/>
        <end position="57"/>
    </location>
</feature>
<evidence type="ECO:0000313" key="3">
    <source>
        <dbReference type="Proteomes" id="UP000008022"/>
    </source>
</evidence>
<dbReference type="Gramene" id="ORUFI06G11280.1">
    <property type="protein sequence ID" value="ORUFI06G11280.1"/>
    <property type="gene ID" value="ORUFI06G11280"/>
</dbReference>
<protein>
    <submittedName>
        <fullName evidence="2">Uncharacterized protein</fullName>
    </submittedName>
</protein>